<dbReference type="EMBL" id="JABXBU010002227">
    <property type="protein sequence ID" value="KAF8774399.1"/>
    <property type="molecule type" value="Genomic_DNA"/>
</dbReference>
<feature type="domain" description="SOCS box" evidence="1">
    <location>
        <begin position="126"/>
        <end position="167"/>
    </location>
</feature>
<dbReference type="Proteomes" id="UP000807504">
    <property type="component" value="Unassembled WGS sequence"/>
</dbReference>
<dbReference type="AlphaFoldDB" id="A0A8T0EQC8"/>
<proteinExistence type="predicted"/>
<accession>A0A8T0EQC8</accession>
<dbReference type="CDD" id="cd03716">
    <property type="entry name" value="SOCS_ASB_like"/>
    <property type="match status" value="1"/>
</dbReference>
<dbReference type="SUPFAM" id="SSF158235">
    <property type="entry name" value="SOCS box-like"/>
    <property type="match status" value="1"/>
</dbReference>
<evidence type="ECO:0000313" key="2">
    <source>
        <dbReference type="EMBL" id="KAF8774399.1"/>
    </source>
</evidence>
<protein>
    <recommendedName>
        <fullName evidence="1">SOCS box domain-containing protein</fullName>
    </recommendedName>
</protein>
<reference evidence="2" key="2">
    <citation type="submission" date="2020-06" db="EMBL/GenBank/DDBJ databases">
        <authorList>
            <person name="Sheffer M."/>
        </authorList>
    </citation>
    <scope>NUCLEOTIDE SEQUENCE</scope>
</reference>
<sequence length="167" mass="20125">MCFLRHKITNVRILLMYGISMNIPTEFDFYHYINIPNWIFQEAVQRGFVSYRRAFLIFLLLYDFEHHQHSPQGLQCIWRSIKDPFLSHAELVFTLIQVMPLEMIFRIHCHYATFVSGGSCVYTPYPRKLKHFCRVEVRKLLRSLHLLPHEISRLFIPESLKPYLCEY</sequence>
<keyword evidence="3" id="KW-1185">Reference proteome</keyword>
<evidence type="ECO:0000313" key="3">
    <source>
        <dbReference type="Proteomes" id="UP000807504"/>
    </source>
</evidence>
<name>A0A8T0EQC8_ARGBR</name>
<dbReference type="Pfam" id="PF07525">
    <property type="entry name" value="SOCS_box"/>
    <property type="match status" value="1"/>
</dbReference>
<dbReference type="GO" id="GO:0035556">
    <property type="term" value="P:intracellular signal transduction"/>
    <property type="evidence" value="ECO:0007669"/>
    <property type="project" value="InterPro"/>
</dbReference>
<dbReference type="PROSITE" id="PS50225">
    <property type="entry name" value="SOCS"/>
    <property type="match status" value="1"/>
</dbReference>
<comment type="caution">
    <text evidence="2">The sequence shown here is derived from an EMBL/GenBank/DDBJ whole genome shotgun (WGS) entry which is preliminary data.</text>
</comment>
<evidence type="ECO:0000259" key="1">
    <source>
        <dbReference type="PROSITE" id="PS50225"/>
    </source>
</evidence>
<dbReference type="SMART" id="SM00969">
    <property type="entry name" value="SOCS_box"/>
    <property type="match status" value="1"/>
</dbReference>
<dbReference type="InterPro" id="IPR036036">
    <property type="entry name" value="SOCS_box-like_dom_sf"/>
</dbReference>
<gene>
    <name evidence="2" type="ORF">HNY73_016953</name>
</gene>
<reference evidence="2" key="1">
    <citation type="journal article" date="2020" name="bioRxiv">
        <title>Chromosome-level reference genome of the European wasp spider Argiope bruennichi: a resource for studies on range expansion and evolutionary adaptation.</title>
        <authorList>
            <person name="Sheffer M.M."/>
            <person name="Hoppe A."/>
            <person name="Krehenwinkel H."/>
            <person name="Uhl G."/>
            <person name="Kuss A.W."/>
            <person name="Jensen L."/>
            <person name="Jensen C."/>
            <person name="Gillespie R.G."/>
            <person name="Hoff K.J."/>
            <person name="Prost S."/>
        </authorList>
    </citation>
    <scope>NUCLEOTIDE SEQUENCE</scope>
</reference>
<organism evidence="2 3">
    <name type="scientific">Argiope bruennichi</name>
    <name type="common">Wasp spider</name>
    <name type="synonym">Aranea bruennichi</name>
    <dbReference type="NCBI Taxonomy" id="94029"/>
    <lineage>
        <taxon>Eukaryota</taxon>
        <taxon>Metazoa</taxon>
        <taxon>Ecdysozoa</taxon>
        <taxon>Arthropoda</taxon>
        <taxon>Chelicerata</taxon>
        <taxon>Arachnida</taxon>
        <taxon>Araneae</taxon>
        <taxon>Araneomorphae</taxon>
        <taxon>Entelegynae</taxon>
        <taxon>Araneoidea</taxon>
        <taxon>Araneidae</taxon>
        <taxon>Argiope</taxon>
    </lineage>
</organism>
<dbReference type="InterPro" id="IPR001496">
    <property type="entry name" value="SOCS_box"/>
</dbReference>